<dbReference type="AlphaFoldDB" id="A0AA38R1L3"/>
<name>A0AA38R1L3_9PEZI</name>
<dbReference type="PANTHER" id="PTHR43420">
    <property type="entry name" value="ACETYLTRANSFERASE"/>
    <property type="match status" value="1"/>
</dbReference>
<protein>
    <submittedName>
        <fullName evidence="4">Acyl-CoA N-acyltransferase</fullName>
    </submittedName>
</protein>
<evidence type="ECO:0000259" key="3">
    <source>
        <dbReference type="PROSITE" id="PS51186"/>
    </source>
</evidence>
<dbReference type="InterPro" id="IPR000182">
    <property type="entry name" value="GNAT_dom"/>
</dbReference>
<dbReference type="Pfam" id="PF00583">
    <property type="entry name" value="Acetyltransf_1"/>
    <property type="match status" value="1"/>
</dbReference>
<feature type="domain" description="N-acetyltransferase" evidence="3">
    <location>
        <begin position="153"/>
        <end position="301"/>
    </location>
</feature>
<dbReference type="Proteomes" id="UP001174694">
    <property type="component" value="Unassembled WGS sequence"/>
</dbReference>
<evidence type="ECO:0000256" key="1">
    <source>
        <dbReference type="ARBA" id="ARBA00022679"/>
    </source>
</evidence>
<keyword evidence="5" id="KW-1185">Reference proteome</keyword>
<keyword evidence="1" id="KW-0808">Transferase</keyword>
<dbReference type="SUPFAM" id="SSF55729">
    <property type="entry name" value="Acyl-CoA N-acyltransferases (Nat)"/>
    <property type="match status" value="1"/>
</dbReference>
<proteinExistence type="predicted"/>
<dbReference type="Gene3D" id="3.40.630.30">
    <property type="match status" value="1"/>
</dbReference>
<evidence type="ECO:0000256" key="2">
    <source>
        <dbReference type="ARBA" id="ARBA00023315"/>
    </source>
</evidence>
<organism evidence="4 5">
    <name type="scientific">Pleurostoma richardsiae</name>
    <dbReference type="NCBI Taxonomy" id="41990"/>
    <lineage>
        <taxon>Eukaryota</taxon>
        <taxon>Fungi</taxon>
        <taxon>Dikarya</taxon>
        <taxon>Ascomycota</taxon>
        <taxon>Pezizomycotina</taxon>
        <taxon>Sordariomycetes</taxon>
        <taxon>Sordariomycetidae</taxon>
        <taxon>Calosphaeriales</taxon>
        <taxon>Pleurostomataceae</taxon>
        <taxon>Pleurostoma</taxon>
    </lineage>
</organism>
<dbReference type="PROSITE" id="PS51186">
    <property type="entry name" value="GNAT"/>
    <property type="match status" value="1"/>
</dbReference>
<accession>A0AA38R1L3</accession>
<reference evidence="4" key="1">
    <citation type="submission" date="2022-07" db="EMBL/GenBank/DDBJ databases">
        <title>Fungi with potential for degradation of polypropylene.</title>
        <authorList>
            <person name="Gostincar C."/>
        </authorList>
    </citation>
    <scope>NUCLEOTIDE SEQUENCE</scope>
    <source>
        <strain evidence="4">EXF-13308</strain>
    </source>
</reference>
<gene>
    <name evidence="4" type="ORF">NKR23_g11242</name>
</gene>
<dbReference type="InterPro" id="IPR016181">
    <property type="entry name" value="Acyl_CoA_acyltransferase"/>
</dbReference>
<dbReference type="InterPro" id="IPR050680">
    <property type="entry name" value="YpeA/RimI_acetyltransf"/>
</dbReference>
<evidence type="ECO:0000313" key="4">
    <source>
        <dbReference type="EMBL" id="KAJ9132440.1"/>
    </source>
</evidence>
<dbReference type="PANTHER" id="PTHR43420:SF12">
    <property type="entry name" value="N-ACETYLTRANSFERASE DOMAIN-CONTAINING PROTEIN"/>
    <property type="match status" value="1"/>
</dbReference>
<dbReference type="EMBL" id="JANBVO010000057">
    <property type="protein sequence ID" value="KAJ9132440.1"/>
    <property type="molecule type" value="Genomic_DNA"/>
</dbReference>
<evidence type="ECO:0000313" key="5">
    <source>
        <dbReference type="Proteomes" id="UP001174694"/>
    </source>
</evidence>
<dbReference type="GO" id="GO:0016747">
    <property type="term" value="F:acyltransferase activity, transferring groups other than amino-acyl groups"/>
    <property type="evidence" value="ECO:0007669"/>
    <property type="project" value="InterPro"/>
</dbReference>
<comment type="caution">
    <text evidence="4">The sequence shown here is derived from an EMBL/GenBank/DDBJ whole genome shotgun (WGS) entry which is preliminary data.</text>
</comment>
<dbReference type="CDD" id="cd04301">
    <property type="entry name" value="NAT_SF"/>
    <property type="match status" value="1"/>
</dbReference>
<sequence length="302" mass="32701">MASSTPTLDSLTEADLQRLFTANTAAGTPSVRLAGGARKVHIPGTASAYAWASENPLHNGVTYAVLAPGDDPVRAVRAVTQEGLLLAGSGGKAAGLCHWVLGPVPQPELEQVLLENGFVLHHEEPAMAAPLEEDEEEMIKRYEHAVARVGEGFGVTPVEEGDAKALADWMTAWGAETKPVEVVESWKSVYEGMLRELPRSEFSMFVGRVHGRPAGAGIMFRAEGVAAVHYIATLPEFRRRGIGAALTLHAMMLARRFGCRIAMLTATEIGKGVYRSLGFREFGQQRTYLWDGNVEFSLERSD</sequence>
<keyword evidence="2" id="KW-0012">Acyltransferase</keyword>